<dbReference type="Pfam" id="PF07683">
    <property type="entry name" value="CobW_C"/>
    <property type="match status" value="1"/>
</dbReference>
<proteinExistence type="inferred from homology"/>
<comment type="caution">
    <text evidence="8">The sequence shown here is derived from an EMBL/GenBank/DDBJ whole genome shotgun (WGS) entry which is preliminary data.</text>
</comment>
<accession>A0A830H8J9</accession>
<dbReference type="EMBL" id="BNJQ01000005">
    <property type="protein sequence ID" value="GHP03325.1"/>
    <property type="molecule type" value="Genomic_DNA"/>
</dbReference>
<feature type="compositionally biased region" description="Acidic residues" evidence="6">
    <location>
        <begin position="351"/>
        <end position="361"/>
    </location>
</feature>
<dbReference type="GO" id="GO:0016787">
    <property type="term" value="F:hydrolase activity"/>
    <property type="evidence" value="ECO:0007669"/>
    <property type="project" value="UniProtKB-KW"/>
</dbReference>
<gene>
    <name evidence="8" type="ORF">PPROV_000208000</name>
</gene>
<keyword evidence="2" id="KW-0378">Hydrolase</keyword>
<dbReference type="Gene3D" id="3.30.1220.10">
    <property type="entry name" value="CobW-like, C-terminal domain"/>
    <property type="match status" value="1"/>
</dbReference>
<dbReference type="PANTHER" id="PTHR43603:SF1">
    <property type="entry name" value="ZINC-REGULATED GTPASE METALLOPROTEIN ACTIVATOR 1"/>
    <property type="match status" value="1"/>
</dbReference>
<evidence type="ECO:0000259" key="7">
    <source>
        <dbReference type="SMART" id="SM00833"/>
    </source>
</evidence>
<evidence type="ECO:0000256" key="3">
    <source>
        <dbReference type="ARBA" id="ARBA00023186"/>
    </source>
</evidence>
<feature type="domain" description="CobW C-terminal" evidence="7">
    <location>
        <begin position="318"/>
        <end position="494"/>
    </location>
</feature>
<dbReference type="InterPro" id="IPR036627">
    <property type="entry name" value="CobW-likC_sf"/>
</dbReference>
<dbReference type="SMART" id="SM00833">
    <property type="entry name" value="CobW_C"/>
    <property type="match status" value="1"/>
</dbReference>
<evidence type="ECO:0000256" key="6">
    <source>
        <dbReference type="SAM" id="MobiDB-lite"/>
    </source>
</evidence>
<evidence type="ECO:0000256" key="4">
    <source>
        <dbReference type="ARBA" id="ARBA00034320"/>
    </source>
</evidence>
<name>A0A830H8J9_9CHLO</name>
<dbReference type="InterPro" id="IPR051927">
    <property type="entry name" value="Zn_Chap_cDPG_Synth"/>
</dbReference>
<dbReference type="PANTHER" id="PTHR43603">
    <property type="entry name" value="COBW DOMAIN-CONTAINING PROTEIN DDB_G0274527"/>
    <property type="match status" value="1"/>
</dbReference>
<dbReference type="CDD" id="cd03112">
    <property type="entry name" value="CobW-like"/>
    <property type="match status" value="1"/>
</dbReference>
<evidence type="ECO:0000256" key="2">
    <source>
        <dbReference type="ARBA" id="ARBA00022801"/>
    </source>
</evidence>
<dbReference type="AlphaFoldDB" id="A0A830H8J9"/>
<comment type="catalytic activity">
    <reaction evidence="5">
        <text>GTP + H2O = GDP + phosphate + H(+)</text>
        <dbReference type="Rhea" id="RHEA:19669"/>
        <dbReference type="ChEBI" id="CHEBI:15377"/>
        <dbReference type="ChEBI" id="CHEBI:15378"/>
        <dbReference type="ChEBI" id="CHEBI:37565"/>
        <dbReference type="ChEBI" id="CHEBI:43474"/>
        <dbReference type="ChEBI" id="CHEBI:58189"/>
    </reaction>
    <physiologicalReaction direction="left-to-right" evidence="5">
        <dbReference type="Rhea" id="RHEA:19670"/>
    </physiologicalReaction>
</comment>
<dbReference type="SUPFAM" id="SSF90002">
    <property type="entry name" value="Hypothetical protein YjiA, C-terminal domain"/>
    <property type="match status" value="1"/>
</dbReference>
<dbReference type="InterPro" id="IPR003495">
    <property type="entry name" value="CobW/HypB/UreG_nucleotide-bd"/>
</dbReference>
<dbReference type="SUPFAM" id="SSF52540">
    <property type="entry name" value="P-loop containing nucleoside triphosphate hydrolases"/>
    <property type="match status" value="1"/>
</dbReference>
<feature type="region of interest" description="Disordered" evidence="6">
    <location>
        <begin position="1"/>
        <end position="23"/>
    </location>
</feature>
<comment type="similarity">
    <text evidence="4">Belongs to the SIMIBI class G3E GTPase family. ZNG1 subfamily.</text>
</comment>
<dbReference type="Pfam" id="PF02492">
    <property type="entry name" value="cobW"/>
    <property type="match status" value="2"/>
</dbReference>
<keyword evidence="9" id="KW-1185">Reference proteome</keyword>
<keyword evidence="1" id="KW-0547">Nucleotide-binding</keyword>
<dbReference type="OrthoDB" id="272672at2759"/>
<organism evidence="8 9">
    <name type="scientific">Pycnococcus provasolii</name>
    <dbReference type="NCBI Taxonomy" id="41880"/>
    <lineage>
        <taxon>Eukaryota</taxon>
        <taxon>Viridiplantae</taxon>
        <taxon>Chlorophyta</taxon>
        <taxon>Pseudoscourfieldiophyceae</taxon>
        <taxon>Pseudoscourfieldiales</taxon>
        <taxon>Pycnococcaceae</taxon>
        <taxon>Pycnococcus</taxon>
    </lineage>
</organism>
<dbReference type="GO" id="GO:0000166">
    <property type="term" value="F:nucleotide binding"/>
    <property type="evidence" value="ECO:0007669"/>
    <property type="project" value="UniProtKB-KW"/>
</dbReference>
<dbReference type="InterPro" id="IPR027417">
    <property type="entry name" value="P-loop_NTPase"/>
</dbReference>
<dbReference type="Gene3D" id="3.40.50.300">
    <property type="entry name" value="P-loop containing nucleotide triphosphate hydrolases"/>
    <property type="match status" value="1"/>
</dbReference>
<dbReference type="Proteomes" id="UP000660262">
    <property type="component" value="Unassembled WGS sequence"/>
</dbReference>
<feature type="region of interest" description="Disordered" evidence="6">
    <location>
        <begin position="350"/>
        <end position="379"/>
    </location>
</feature>
<protein>
    <recommendedName>
        <fullName evidence="7">CobW C-terminal domain-containing protein</fullName>
    </recommendedName>
</protein>
<dbReference type="InterPro" id="IPR011629">
    <property type="entry name" value="CobW-like_C"/>
</dbReference>
<evidence type="ECO:0000256" key="5">
    <source>
        <dbReference type="ARBA" id="ARBA00049117"/>
    </source>
</evidence>
<keyword evidence="3" id="KW-0143">Chaperone</keyword>
<evidence type="ECO:0000313" key="9">
    <source>
        <dbReference type="Proteomes" id="UP000660262"/>
    </source>
</evidence>
<evidence type="ECO:0000313" key="8">
    <source>
        <dbReference type="EMBL" id="GHP03325.1"/>
    </source>
</evidence>
<reference evidence="8" key="1">
    <citation type="submission" date="2020-10" db="EMBL/GenBank/DDBJ databases">
        <title>Unveiling of a novel bifunctional photoreceptor, Dualchrome1, isolated from a cosmopolitan green alga.</title>
        <authorList>
            <person name="Suzuki S."/>
            <person name="Kawachi M."/>
        </authorList>
    </citation>
    <scope>NUCLEOTIDE SEQUENCE</scope>
    <source>
        <strain evidence="8">NIES 2893</strain>
    </source>
</reference>
<evidence type="ECO:0000256" key="1">
    <source>
        <dbReference type="ARBA" id="ARBA00022741"/>
    </source>
</evidence>
<sequence length="551" mass="60480">MPVIEREGPNINSKKRKMAAATTTPPVPVTLLSGFLGAGKTTLLKHILEQTRSDSNASSPSGQANKKQTAKKVAVLVNDMAEVNIDASLVKGNKLVQREEKMVELHNGCICCTLREDLIKELAGLAKDGRFDAIVIESTGVSDPIEVAETFSVELNEDDENSKAPDDWERNSLVAALGGKASLNEVAKLDTCVTVVDCASFDVDLTSAAELRERFEGSAEPDDERSVAPLFMSQVEFADVIVLSKVDLVSNTVANDVESAVRALNPGAQVIRATRGVVPLDSVLCTGLFDMDKASDSPGWLKTMRGETVVPETEVYGIGSFVYKARTPFHPARFMDFLDKHFILKLMSSGEEGDEGPEEEQNGGQMQGCEDGTCADDDAYDTPVEREQEAKLRTQHTREEFGNVMRSKGYIWLAGRDDLVGEWSQAGVMGEFSCTGPWMAHVPEDDWPEEGTDAYDDVMKDFAGPEIQDRRQEIVFIGQNLRQDAIVSALDACLINASDLRRRGRSAHDPNDGGEHAWKFGVNYLEDPFPRWPTLSNFMTEEEEDGEEGEE</sequence>